<evidence type="ECO:0000313" key="2">
    <source>
        <dbReference type="EMBL" id="KAJ7191461.1"/>
    </source>
</evidence>
<proteinExistence type="predicted"/>
<feature type="compositionally biased region" description="Polar residues" evidence="1">
    <location>
        <begin position="1"/>
        <end position="11"/>
    </location>
</feature>
<dbReference type="EMBL" id="JARJCW010000132">
    <property type="protein sequence ID" value="KAJ7191461.1"/>
    <property type="molecule type" value="Genomic_DNA"/>
</dbReference>
<dbReference type="Proteomes" id="UP001219525">
    <property type="component" value="Unassembled WGS sequence"/>
</dbReference>
<reference evidence="2" key="1">
    <citation type="submission" date="2023-03" db="EMBL/GenBank/DDBJ databases">
        <title>Massive genome expansion in bonnet fungi (Mycena s.s.) driven by repeated elements and novel gene families across ecological guilds.</title>
        <authorList>
            <consortium name="Lawrence Berkeley National Laboratory"/>
            <person name="Harder C.B."/>
            <person name="Miyauchi S."/>
            <person name="Viragh M."/>
            <person name="Kuo A."/>
            <person name="Thoen E."/>
            <person name="Andreopoulos B."/>
            <person name="Lu D."/>
            <person name="Skrede I."/>
            <person name="Drula E."/>
            <person name="Henrissat B."/>
            <person name="Morin E."/>
            <person name="Kohler A."/>
            <person name="Barry K."/>
            <person name="LaButti K."/>
            <person name="Morin E."/>
            <person name="Salamov A."/>
            <person name="Lipzen A."/>
            <person name="Mereny Z."/>
            <person name="Hegedus B."/>
            <person name="Baldrian P."/>
            <person name="Stursova M."/>
            <person name="Weitz H."/>
            <person name="Taylor A."/>
            <person name="Grigoriev I.V."/>
            <person name="Nagy L.G."/>
            <person name="Martin F."/>
            <person name="Kauserud H."/>
        </authorList>
    </citation>
    <scope>NUCLEOTIDE SEQUENCE</scope>
    <source>
        <strain evidence="2">9144</strain>
    </source>
</reference>
<evidence type="ECO:0000313" key="3">
    <source>
        <dbReference type="Proteomes" id="UP001219525"/>
    </source>
</evidence>
<organism evidence="2 3">
    <name type="scientific">Mycena pura</name>
    <dbReference type="NCBI Taxonomy" id="153505"/>
    <lineage>
        <taxon>Eukaryota</taxon>
        <taxon>Fungi</taxon>
        <taxon>Dikarya</taxon>
        <taxon>Basidiomycota</taxon>
        <taxon>Agaricomycotina</taxon>
        <taxon>Agaricomycetes</taxon>
        <taxon>Agaricomycetidae</taxon>
        <taxon>Agaricales</taxon>
        <taxon>Marasmiineae</taxon>
        <taxon>Mycenaceae</taxon>
        <taxon>Mycena</taxon>
    </lineage>
</organism>
<keyword evidence="3" id="KW-1185">Reference proteome</keyword>
<gene>
    <name evidence="2" type="ORF">GGX14DRAFT_407124</name>
</gene>
<sequence length="400" mass="43497">MSSSAAPTSRHTTPEAIDGQEDDLGLQFAPAPSLMALVPRSGRSAPVRARESHSLLLLDDYDDSPPLSPVLTTSQPAEESAMSSFAAPSLVATPALPSRLFVPNGLLGAVTPRQEGLSPTQNLGDESAPDDQDTPSEPSFVLRPIPAAAERSLTPTHAAAPRSPFAHILASPQTPDPLPPRYATCSPAHPSMPSLAGSPVPTYIPSNINEPLQTRYVCDPFGRRDWPCVAGTPSNWWSPDVAALMNAAHPDGDHCHNCTLHHIACIMSGWGRKCPPCFVSCTYSCCHTDRDSFLQALRRLRDAIFHSMPPGIERHEFLAQFYKDCQGAFVLFDRFVAEDEMRVETGYRLVLDSIEEYRPVSKLADLSYMLRVPTALRILISGRLSAILRRGRGVTNDSIV</sequence>
<feature type="region of interest" description="Disordered" evidence="1">
    <location>
        <begin position="111"/>
        <end position="140"/>
    </location>
</feature>
<dbReference type="AlphaFoldDB" id="A0AAD6XXD9"/>
<name>A0AAD6XXD9_9AGAR</name>
<feature type="region of interest" description="Disordered" evidence="1">
    <location>
        <begin position="1"/>
        <end position="24"/>
    </location>
</feature>
<comment type="caution">
    <text evidence="2">The sequence shown here is derived from an EMBL/GenBank/DDBJ whole genome shotgun (WGS) entry which is preliminary data.</text>
</comment>
<evidence type="ECO:0000256" key="1">
    <source>
        <dbReference type="SAM" id="MobiDB-lite"/>
    </source>
</evidence>
<accession>A0AAD6XXD9</accession>
<protein>
    <submittedName>
        <fullName evidence="2">Uncharacterized protein</fullName>
    </submittedName>
</protein>